<feature type="transmembrane region" description="Helical" evidence="6">
    <location>
        <begin position="516"/>
        <end position="537"/>
    </location>
</feature>
<evidence type="ECO:0008006" key="11">
    <source>
        <dbReference type="Google" id="ProtNLM"/>
    </source>
</evidence>
<evidence type="ECO:0000313" key="9">
    <source>
        <dbReference type="EnsemblMetazoa" id="ACHR009981-PA"/>
    </source>
</evidence>
<feature type="transmembrane region" description="Helical" evidence="6">
    <location>
        <begin position="403"/>
        <end position="424"/>
    </location>
</feature>
<evidence type="ECO:0000256" key="5">
    <source>
        <dbReference type="SAM" id="MobiDB-lite"/>
    </source>
</evidence>
<dbReference type="PANTHER" id="PTHR31918:SF1">
    <property type="entry name" value="TRANSMEMBRANE PROTEIN 181"/>
    <property type="match status" value="1"/>
</dbReference>
<comment type="subcellular location">
    <subcellularLocation>
        <location evidence="1">Membrane</location>
        <topology evidence="1">Multi-pass membrane protein</topology>
    </subcellularLocation>
</comment>
<feature type="domain" description="Wntless-like transmembrane" evidence="7">
    <location>
        <begin position="328"/>
        <end position="580"/>
    </location>
</feature>
<dbReference type="VEuPathDB" id="VectorBase:ACHR009981"/>
<dbReference type="Proteomes" id="UP000075881">
    <property type="component" value="Unassembled WGS sequence"/>
</dbReference>
<organism evidence="9 10">
    <name type="scientific">Anopheles christyi</name>
    <dbReference type="NCBI Taxonomy" id="43041"/>
    <lineage>
        <taxon>Eukaryota</taxon>
        <taxon>Metazoa</taxon>
        <taxon>Ecdysozoa</taxon>
        <taxon>Arthropoda</taxon>
        <taxon>Hexapoda</taxon>
        <taxon>Insecta</taxon>
        <taxon>Pterygota</taxon>
        <taxon>Neoptera</taxon>
        <taxon>Endopterygota</taxon>
        <taxon>Diptera</taxon>
        <taxon>Nematocera</taxon>
        <taxon>Culicoidea</taxon>
        <taxon>Culicidae</taxon>
        <taxon>Anophelinae</taxon>
        <taxon>Anopheles</taxon>
    </lineage>
</organism>
<keyword evidence="4 6" id="KW-0472">Membrane</keyword>
<dbReference type="EnsemblMetazoa" id="ACHR009981-RA">
    <property type="protein sequence ID" value="ACHR009981-PA"/>
    <property type="gene ID" value="ACHR009981"/>
</dbReference>
<evidence type="ECO:0000256" key="3">
    <source>
        <dbReference type="ARBA" id="ARBA00022989"/>
    </source>
</evidence>
<feature type="domain" description="TMEM181 GOLD" evidence="8">
    <location>
        <begin position="204"/>
        <end position="327"/>
    </location>
</feature>
<reference evidence="10" key="1">
    <citation type="submission" date="2013-03" db="EMBL/GenBank/DDBJ databases">
        <title>The Genome Sequence of Anopheles christyi ACHKN1017.</title>
        <authorList>
            <consortium name="The Broad Institute Genomics Platform"/>
            <person name="Neafsey D.E."/>
            <person name="Besansky N."/>
            <person name="Walker B."/>
            <person name="Young S.K."/>
            <person name="Zeng Q."/>
            <person name="Gargeya S."/>
            <person name="Fitzgerald M."/>
            <person name="Haas B."/>
            <person name="Abouelleil A."/>
            <person name="Allen A.W."/>
            <person name="Alvarado L."/>
            <person name="Arachchi H.M."/>
            <person name="Berlin A.M."/>
            <person name="Chapman S.B."/>
            <person name="Gainer-Dewar J."/>
            <person name="Goldberg J."/>
            <person name="Griggs A."/>
            <person name="Gujja S."/>
            <person name="Hansen M."/>
            <person name="Howarth C."/>
            <person name="Imamovic A."/>
            <person name="Ireland A."/>
            <person name="Larimer J."/>
            <person name="McCowan C."/>
            <person name="Murphy C."/>
            <person name="Pearson M."/>
            <person name="Poon T.W."/>
            <person name="Priest M."/>
            <person name="Roberts A."/>
            <person name="Saif S."/>
            <person name="Shea T."/>
            <person name="Sisk P."/>
            <person name="Sykes S."/>
            <person name="Wortman J."/>
            <person name="Nusbaum C."/>
            <person name="Birren B."/>
        </authorList>
    </citation>
    <scope>NUCLEOTIDE SEQUENCE [LARGE SCALE GENOMIC DNA]</scope>
    <source>
        <strain evidence="10">ACHKN1017</strain>
    </source>
</reference>
<feature type="transmembrane region" description="Helical" evidence="6">
    <location>
        <begin position="336"/>
        <end position="354"/>
    </location>
</feature>
<dbReference type="GO" id="GO:0015643">
    <property type="term" value="F:toxic substance binding"/>
    <property type="evidence" value="ECO:0007669"/>
    <property type="project" value="InterPro"/>
</dbReference>
<keyword evidence="10" id="KW-1185">Reference proteome</keyword>
<evidence type="ECO:0000256" key="1">
    <source>
        <dbReference type="ARBA" id="ARBA00004141"/>
    </source>
</evidence>
<keyword evidence="2 6" id="KW-0812">Transmembrane</keyword>
<reference evidence="9" key="2">
    <citation type="submission" date="2020-05" db="UniProtKB">
        <authorList>
            <consortium name="EnsemblMetazoa"/>
        </authorList>
    </citation>
    <scope>IDENTIFICATION</scope>
    <source>
        <strain evidence="9">ACHKN1017</strain>
    </source>
</reference>
<dbReference type="PANTHER" id="PTHR31918">
    <property type="entry name" value="TRANSMEMBRANE PROTEIN 181"/>
    <property type="match status" value="1"/>
</dbReference>
<name>A0A182KGU3_9DIPT</name>
<dbReference type="InterPro" id="IPR047843">
    <property type="entry name" value="WLS-like_TM"/>
</dbReference>
<dbReference type="InterPro" id="IPR040416">
    <property type="entry name" value="TMEM181"/>
</dbReference>
<feature type="transmembrane region" description="Helical" evidence="6">
    <location>
        <begin position="436"/>
        <end position="455"/>
    </location>
</feature>
<keyword evidence="3 6" id="KW-1133">Transmembrane helix</keyword>
<feature type="transmembrane region" description="Helical" evidence="6">
    <location>
        <begin position="374"/>
        <end position="397"/>
    </location>
</feature>
<feature type="transmembrane region" description="Helical" evidence="6">
    <location>
        <begin position="557"/>
        <end position="577"/>
    </location>
</feature>
<dbReference type="STRING" id="43041.A0A182KGU3"/>
<feature type="transmembrane region" description="Helical" evidence="6">
    <location>
        <begin position="151"/>
        <end position="172"/>
    </location>
</feature>
<protein>
    <recommendedName>
        <fullName evidence="11">Transmembrane protein 181</fullName>
    </recommendedName>
</protein>
<dbReference type="GO" id="GO:0016020">
    <property type="term" value="C:membrane"/>
    <property type="evidence" value="ECO:0007669"/>
    <property type="project" value="UniProtKB-SubCell"/>
</dbReference>
<accession>A0A182KGU3</accession>
<dbReference type="Pfam" id="PF06664">
    <property type="entry name" value="WLS-like_TM"/>
    <property type="match status" value="1"/>
</dbReference>
<feature type="transmembrane region" description="Helical" evidence="6">
    <location>
        <begin position="475"/>
        <end position="495"/>
    </location>
</feature>
<evidence type="ECO:0000259" key="8">
    <source>
        <dbReference type="Pfam" id="PF21885"/>
    </source>
</evidence>
<evidence type="ECO:0000256" key="2">
    <source>
        <dbReference type="ARBA" id="ARBA00022692"/>
    </source>
</evidence>
<dbReference type="Pfam" id="PF21885">
    <property type="entry name" value="TMEM181_GOLD"/>
    <property type="match status" value="1"/>
</dbReference>
<feature type="region of interest" description="Disordered" evidence="5">
    <location>
        <begin position="609"/>
        <end position="631"/>
    </location>
</feature>
<evidence type="ECO:0000256" key="6">
    <source>
        <dbReference type="SAM" id="Phobius"/>
    </source>
</evidence>
<evidence type="ECO:0000313" key="10">
    <source>
        <dbReference type="Proteomes" id="UP000075881"/>
    </source>
</evidence>
<dbReference type="InterPro" id="IPR054077">
    <property type="entry name" value="TMEM181_GOLD"/>
</dbReference>
<evidence type="ECO:0000259" key="7">
    <source>
        <dbReference type="Pfam" id="PF06664"/>
    </source>
</evidence>
<proteinExistence type="predicted"/>
<sequence>DDIRVRIEKLSTSRRFETPRVAHRGLTSTYLTYVNTAQCRPSFHGQKLGSHRSYHCIKAARAAYQSTNAATIHDRQGTMAANATSKPPEDASKLGYSYVTPAGMCIRLRQSLAQFSDLFSEFNKYIAPAYHHDRCERSVHMRLYSMNKREFATVFLAFFACFGLGIFIGLAGPPITVMSKVSGGSLQPNGTVASDGAGAYLARGPFVMRTPLLTTYSQQLWIIAKLTTDNTDDEMVDKKFHLSVQIEGLTVDHKPMPVYGGSHNGGADVKNRTRHLSCSYEECDEFTVLHIGFLDYAHYIVTVQFYGLEAFHQRYNIRTVQFYFKSYNPAFTQIEIWFRFIFVLFTFIITCWFAHTLRKYPMSDWSIEQKWLSILLPLLLMFNNPIFPLIFIANNWFPGIIDALLQTTFLCGILMFWLCVYHGLRQNERKFLTFYLPKLIVVLPIWLCAVVLGIWEKCDELNDPTYSHFEDSENYNGLKVFVSIAGAMYLLYLGLLMLKAYSELRSMPYFDMRLKILTLLMLIVLSISLIVTMQHFGFDTLEDNFIAQLYTSYKSSAQFMCFYGLLNFYLYAMAYVYSPSGPAVHEPIIAKDNPTFSMINDSDEEVMYGSDEESRRPLNSACRKGNDYDSD</sequence>
<evidence type="ECO:0000256" key="4">
    <source>
        <dbReference type="ARBA" id="ARBA00023136"/>
    </source>
</evidence>
<dbReference type="AlphaFoldDB" id="A0A182KGU3"/>